<evidence type="ECO:0000313" key="2">
    <source>
        <dbReference type="Proteomes" id="UP000298061"/>
    </source>
</evidence>
<dbReference type="Proteomes" id="UP000298061">
    <property type="component" value="Unassembled WGS sequence"/>
</dbReference>
<evidence type="ECO:0000313" key="1">
    <source>
        <dbReference type="EMBL" id="TFY76438.1"/>
    </source>
</evidence>
<name>A0A4Y9ZSH8_9AGAM</name>
<dbReference type="EMBL" id="SFCI01001205">
    <property type="protein sequence ID" value="TFY76438.1"/>
    <property type="molecule type" value="Genomic_DNA"/>
</dbReference>
<protein>
    <submittedName>
        <fullName evidence="1">Uncharacterized protein</fullName>
    </submittedName>
</protein>
<dbReference type="AlphaFoldDB" id="A0A4Y9ZSH8"/>
<comment type="caution">
    <text evidence="1">The sequence shown here is derived from an EMBL/GenBank/DDBJ whole genome shotgun (WGS) entry which is preliminary data.</text>
</comment>
<organism evidence="1 2">
    <name type="scientific">Hericium alpestre</name>
    <dbReference type="NCBI Taxonomy" id="135208"/>
    <lineage>
        <taxon>Eukaryota</taxon>
        <taxon>Fungi</taxon>
        <taxon>Dikarya</taxon>
        <taxon>Basidiomycota</taxon>
        <taxon>Agaricomycotina</taxon>
        <taxon>Agaricomycetes</taxon>
        <taxon>Russulales</taxon>
        <taxon>Hericiaceae</taxon>
        <taxon>Hericium</taxon>
    </lineage>
</organism>
<keyword evidence="2" id="KW-1185">Reference proteome</keyword>
<sequence>MALSQIAPALSDLWLNDGLMMQCQQLLIPLQLLALQLMSLVLNLQEHWLPTVACPMDNIISTMPLLCTLYVSSFYLKLATLSHGFSDLKILDYCVIPQELEEFITILSNPSTLPALRKVTLILRVSYGDSESEDESSQGDVENFDTDMFKVLRALCLKRGIKI</sequence>
<accession>A0A4Y9ZSH8</accession>
<gene>
    <name evidence="1" type="ORF">EWM64_g7574</name>
</gene>
<reference evidence="1 2" key="1">
    <citation type="submission" date="2019-02" db="EMBL/GenBank/DDBJ databases">
        <title>Genome sequencing of the rare red list fungi Hericium alpestre (H. flagellum).</title>
        <authorList>
            <person name="Buettner E."/>
            <person name="Kellner H."/>
        </authorList>
    </citation>
    <scope>NUCLEOTIDE SEQUENCE [LARGE SCALE GENOMIC DNA]</scope>
    <source>
        <strain evidence="1 2">DSM 108284</strain>
    </source>
</reference>
<proteinExistence type="predicted"/>